<reference evidence="1" key="1">
    <citation type="journal article" date="2019" name="bioRxiv">
        <title>The Genome of the Zebra Mussel, Dreissena polymorpha: A Resource for Invasive Species Research.</title>
        <authorList>
            <person name="McCartney M.A."/>
            <person name="Auch B."/>
            <person name="Kono T."/>
            <person name="Mallez S."/>
            <person name="Zhang Y."/>
            <person name="Obille A."/>
            <person name="Becker A."/>
            <person name="Abrahante J.E."/>
            <person name="Garbe J."/>
            <person name="Badalamenti J.P."/>
            <person name="Herman A."/>
            <person name="Mangelson H."/>
            <person name="Liachko I."/>
            <person name="Sullivan S."/>
            <person name="Sone E.D."/>
            <person name="Koren S."/>
            <person name="Silverstein K.A.T."/>
            <person name="Beckman K.B."/>
            <person name="Gohl D.M."/>
        </authorList>
    </citation>
    <scope>NUCLEOTIDE SEQUENCE</scope>
    <source>
        <strain evidence="1">Duluth1</strain>
        <tissue evidence="1">Whole animal</tissue>
    </source>
</reference>
<reference evidence="1" key="2">
    <citation type="submission" date="2020-11" db="EMBL/GenBank/DDBJ databases">
        <authorList>
            <person name="McCartney M.A."/>
            <person name="Auch B."/>
            <person name="Kono T."/>
            <person name="Mallez S."/>
            <person name="Becker A."/>
            <person name="Gohl D.M."/>
            <person name="Silverstein K.A.T."/>
            <person name="Koren S."/>
            <person name="Bechman K.B."/>
            <person name="Herman A."/>
            <person name="Abrahante J.E."/>
            <person name="Garbe J."/>
        </authorList>
    </citation>
    <scope>NUCLEOTIDE SEQUENCE</scope>
    <source>
        <strain evidence="1">Duluth1</strain>
        <tissue evidence="1">Whole animal</tissue>
    </source>
</reference>
<name>A0A9D3YVM0_DREPO</name>
<evidence type="ECO:0000313" key="1">
    <source>
        <dbReference type="EMBL" id="KAH3706181.1"/>
    </source>
</evidence>
<protein>
    <submittedName>
        <fullName evidence="1">Uncharacterized protein</fullName>
    </submittedName>
</protein>
<comment type="caution">
    <text evidence="1">The sequence shown here is derived from an EMBL/GenBank/DDBJ whole genome shotgun (WGS) entry which is preliminary data.</text>
</comment>
<dbReference type="EMBL" id="JAIWYP010000014">
    <property type="protein sequence ID" value="KAH3706181.1"/>
    <property type="molecule type" value="Genomic_DNA"/>
</dbReference>
<gene>
    <name evidence="1" type="ORF">DPMN_065562</name>
</gene>
<organism evidence="1 2">
    <name type="scientific">Dreissena polymorpha</name>
    <name type="common">Zebra mussel</name>
    <name type="synonym">Mytilus polymorpha</name>
    <dbReference type="NCBI Taxonomy" id="45954"/>
    <lineage>
        <taxon>Eukaryota</taxon>
        <taxon>Metazoa</taxon>
        <taxon>Spiralia</taxon>
        <taxon>Lophotrochozoa</taxon>
        <taxon>Mollusca</taxon>
        <taxon>Bivalvia</taxon>
        <taxon>Autobranchia</taxon>
        <taxon>Heteroconchia</taxon>
        <taxon>Euheterodonta</taxon>
        <taxon>Imparidentia</taxon>
        <taxon>Neoheterodontei</taxon>
        <taxon>Myida</taxon>
        <taxon>Dreissenoidea</taxon>
        <taxon>Dreissenidae</taxon>
        <taxon>Dreissena</taxon>
    </lineage>
</organism>
<evidence type="ECO:0000313" key="2">
    <source>
        <dbReference type="Proteomes" id="UP000828390"/>
    </source>
</evidence>
<accession>A0A9D3YVM0</accession>
<dbReference type="AlphaFoldDB" id="A0A9D3YVM0"/>
<dbReference type="Proteomes" id="UP000828390">
    <property type="component" value="Unassembled WGS sequence"/>
</dbReference>
<proteinExistence type="predicted"/>
<keyword evidence="2" id="KW-1185">Reference proteome</keyword>
<sequence>MTLGPSVLELSSGNHLVDGPTDRPIDMCKAIYPLYFEGGHKYNTATTLIQSLH</sequence>